<evidence type="ECO:0000256" key="11">
    <source>
        <dbReference type="ARBA" id="ARBA00023288"/>
    </source>
</evidence>
<comment type="similarity">
    <text evidence="3">Belongs to the gasdermin family.</text>
</comment>
<feature type="domain" description="Gasdermin PUB" evidence="14">
    <location>
        <begin position="286"/>
        <end position="449"/>
    </location>
</feature>
<reference evidence="16" key="1">
    <citation type="submission" date="2025-08" db="UniProtKB">
        <authorList>
            <consortium name="RefSeq"/>
        </authorList>
    </citation>
    <scope>IDENTIFICATION</scope>
    <source>
        <tissue evidence="16">Liver</tissue>
    </source>
</reference>
<keyword evidence="5" id="KW-1003">Cell membrane</keyword>
<comment type="subunit">
    <text evidence="12">Homooligomer; homooligomeric ring-shaped pore complex containing 27-28 subunits when inserted in the membrane.</text>
</comment>
<evidence type="ECO:0000256" key="6">
    <source>
        <dbReference type="ARBA" id="ARBA00022490"/>
    </source>
</evidence>
<evidence type="ECO:0000256" key="4">
    <source>
        <dbReference type="ARBA" id="ARBA00022452"/>
    </source>
</evidence>
<evidence type="ECO:0000256" key="10">
    <source>
        <dbReference type="ARBA" id="ARBA00023139"/>
    </source>
</evidence>
<evidence type="ECO:0000256" key="7">
    <source>
        <dbReference type="ARBA" id="ARBA00022590"/>
    </source>
</evidence>
<evidence type="ECO:0000256" key="5">
    <source>
        <dbReference type="ARBA" id="ARBA00022475"/>
    </source>
</evidence>
<evidence type="ECO:0000313" key="16">
    <source>
        <dbReference type="RefSeq" id="XP_040586401.1"/>
    </source>
</evidence>
<keyword evidence="6" id="KW-0963">Cytoplasm</keyword>
<evidence type="ECO:0000256" key="2">
    <source>
        <dbReference type="ARBA" id="ARBA00004651"/>
    </source>
</evidence>
<evidence type="ECO:0000259" key="14">
    <source>
        <dbReference type="Pfam" id="PF17708"/>
    </source>
</evidence>
<comment type="subcellular location">
    <subcellularLocation>
        <location evidence="2">Cell membrane</location>
        <topology evidence="2">Multi-pass membrane protein</topology>
    </subcellularLocation>
    <subcellularLocation>
        <location evidence="1">Cytoplasm</location>
        <location evidence="1">Cytosol</location>
    </subcellularLocation>
</comment>
<keyword evidence="9" id="KW-0472">Membrane</keyword>
<keyword evidence="11" id="KW-0449">Lipoprotein</keyword>
<dbReference type="PANTHER" id="PTHR16399">
    <property type="entry name" value="GASDERMIN"/>
    <property type="match status" value="1"/>
</dbReference>
<dbReference type="InterPro" id="IPR007677">
    <property type="entry name" value="Gasdermin"/>
</dbReference>
<evidence type="ECO:0000256" key="1">
    <source>
        <dbReference type="ARBA" id="ARBA00004514"/>
    </source>
</evidence>
<evidence type="ECO:0000256" key="12">
    <source>
        <dbReference type="ARBA" id="ARBA00038764"/>
    </source>
</evidence>
<accession>A0ABM2WDJ2</accession>
<evidence type="ECO:0000259" key="13">
    <source>
        <dbReference type="Pfam" id="PF04598"/>
    </source>
</evidence>
<proteinExistence type="inferred from homology"/>
<dbReference type="Proteomes" id="UP000886700">
    <property type="component" value="Unplaced"/>
</dbReference>
<evidence type="ECO:0000256" key="9">
    <source>
        <dbReference type="ARBA" id="ARBA00023136"/>
    </source>
</evidence>
<organism evidence="15 16">
    <name type="scientific">Mesocricetus auratus</name>
    <name type="common">Golden hamster</name>
    <dbReference type="NCBI Taxonomy" id="10036"/>
    <lineage>
        <taxon>Eukaryota</taxon>
        <taxon>Metazoa</taxon>
        <taxon>Chordata</taxon>
        <taxon>Craniata</taxon>
        <taxon>Vertebrata</taxon>
        <taxon>Euteleostomi</taxon>
        <taxon>Mammalia</taxon>
        <taxon>Eutheria</taxon>
        <taxon>Euarchontoglires</taxon>
        <taxon>Glires</taxon>
        <taxon>Rodentia</taxon>
        <taxon>Myomorpha</taxon>
        <taxon>Muroidea</taxon>
        <taxon>Cricetidae</taxon>
        <taxon>Cricetinae</taxon>
        <taxon>Mesocricetus</taxon>
    </lineage>
</organism>
<evidence type="ECO:0000313" key="15">
    <source>
        <dbReference type="Proteomes" id="UP000886700"/>
    </source>
</evidence>
<keyword evidence="4" id="KW-1134">Transmembrane beta strand</keyword>
<evidence type="ECO:0000256" key="8">
    <source>
        <dbReference type="ARBA" id="ARBA00022692"/>
    </source>
</evidence>
<feature type="domain" description="Gasdermin pore forming" evidence="13">
    <location>
        <begin position="5"/>
        <end position="234"/>
    </location>
</feature>
<dbReference type="Pfam" id="PF04598">
    <property type="entry name" value="Gasdermin"/>
    <property type="match status" value="1"/>
</dbReference>
<dbReference type="InterPro" id="IPR040460">
    <property type="entry name" value="Gasdermin_pore"/>
</dbReference>
<keyword evidence="15" id="KW-1185">Reference proteome</keyword>
<sequence>MPYSFDRICKDVVKKLQGKDLCPVKCLSDATKFRQFAILQKTSQSWHWTSEDIPVGYSLLQILEPNVPSPETEVSAPMPFKRIVSKKLKGNVGVNAIAEGSVSTGFGHSYGYDIEVQCTSIPASKLGILQNRKLVENEPSFVKDCWIGRKDLYVVTEAYEVTKATVLEDSSTEDLSGQVLTPQFLQAQGQWQRETKNLVPIPKGAVVAYRKKQLVIENDTCAILLSGSGKKKTFLGAFPRFQGLPVASDESFRSRRDTEIHYSITIEEPINYIAPIGRLEEPLHNDFLNLEREIFEKTQMLPILSKDVQDAVFSSLLPMLGDRDTLYDLMSMLELDQLGHMDGPGGMILDELRKDSWNVLKDLLLYLLHALMVLSDTQLSLLAQSAEKRLLLHQRELVKSILESNFKYPWNIPFTLQPQLLAPLQGEGLAITYGLLSECGLQMELNNPRSTWDLEAKMPMSALYGSLSFLQQLVEA</sequence>
<protein>
    <submittedName>
        <fullName evidence="16">Gasdermin-C</fullName>
    </submittedName>
</protein>
<dbReference type="Pfam" id="PF17708">
    <property type="entry name" value="Gasdermin_C"/>
    <property type="match status" value="1"/>
</dbReference>
<keyword evidence="8" id="KW-0812">Transmembrane</keyword>
<evidence type="ECO:0000256" key="3">
    <source>
        <dbReference type="ARBA" id="ARBA00009279"/>
    </source>
</evidence>
<dbReference type="InterPro" id="IPR041263">
    <property type="entry name" value="Gasdermin_PUB"/>
</dbReference>
<keyword evidence="10" id="KW-0564">Palmitate</keyword>
<keyword evidence="7" id="KW-1210">Necrosis</keyword>
<gene>
    <name evidence="16" type="primary">LOC101830260</name>
</gene>
<dbReference type="GeneID" id="101830260"/>
<dbReference type="PANTHER" id="PTHR16399:SF21">
    <property type="entry name" value="GASDERMIN-C"/>
    <property type="match status" value="1"/>
</dbReference>
<dbReference type="RefSeq" id="XP_040586401.1">
    <property type="nucleotide sequence ID" value="XM_040730467.1"/>
</dbReference>
<name>A0ABM2WDJ2_MESAU</name>